<feature type="region of interest" description="Disordered" evidence="1">
    <location>
        <begin position="1206"/>
        <end position="1265"/>
    </location>
</feature>
<feature type="region of interest" description="Disordered" evidence="1">
    <location>
        <begin position="1069"/>
        <end position="1119"/>
    </location>
</feature>
<protein>
    <submittedName>
        <fullName evidence="2">Uncharacterized protein</fullName>
    </submittedName>
</protein>
<feature type="compositionally biased region" description="Basic residues" evidence="1">
    <location>
        <begin position="1069"/>
        <end position="1093"/>
    </location>
</feature>
<feature type="region of interest" description="Disordered" evidence="1">
    <location>
        <begin position="834"/>
        <end position="942"/>
    </location>
</feature>
<keyword evidence="3" id="KW-1185">Reference proteome</keyword>
<feature type="compositionally biased region" description="Low complexity" evidence="1">
    <location>
        <begin position="1103"/>
        <end position="1114"/>
    </location>
</feature>
<gene>
    <name evidence="2" type="ORF">JKP88DRAFT_318261</name>
</gene>
<evidence type="ECO:0000256" key="1">
    <source>
        <dbReference type="SAM" id="MobiDB-lite"/>
    </source>
</evidence>
<feature type="compositionally biased region" description="Pro residues" evidence="1">
    <location>
        <begin position="922"/>
        <end position="942"/>
    </location>
</feature>
<reference evidence="2" key="1">
    <citation type="submission" date="2021-02" db="EMBL/GenBank/DDBJ databases">
        <title>First Annotated Genome of the Yellow-green Alga Tribonema minus.</title>
        <authorList>
            <person name="Mahan K.M."/>
        </authorList>
    </citation>
    <scope>NUCLEOTIDE SEQUENCE</scope>
    <source>
        <strain evidence="2">UTEX B ZZ1240</strain>
    </source>
</reference>
<evidence type="ECO:0000313" key="3">
    <source>
        <dbReference type="Proteomes" id="UP000664859"/>
    </source>
</evidence>
<evidence type="ECO:0000313" key="2">
    <source>
        <dbReference type="EMBL" id="KAG5182791.1"/>
    </source>
</evidence>
<accession>A0A835YWJ2</accession>
<feature type="compositionally biased region" description="Gly residues" evidence="1">
    <location>
        <begin position="1252"/>
        <end position="1265"/>
    </location>
</feature>
<feature type="compositionally biased region" description="Acidic residues" evidence="1">
    <location>
        <begin position="1217"/>
        <end position="1251"/>
    </location>
</feature>
<sequence length="1265" mass="141132">MADLVERLINRFGQAAVNTAQGHEPSHTRRLHETLLRTFERRRRILGADQGVKLRHKTVSCSLAKVLHRHPSLEIAQTLQDAADYVGKVRHLASLLANYICTWKLDLGQPFPDATQRFFMECLTCYVQGAGAGYTNGEGPGAAQLPPSTLQRFQDLCHNSNLQALQATWPPWRLHEVFLYVAKDMATAAKTYIEVHFQRRRLAITYWALFQALRAHIMNDDDDPDTQVDMTVRPLTRAVHDLAELVTTYAGNDLHGELQARLNQLGFRGAELDDDGDVQEGADYLKILDICETVRHLPDGDSDASKRRHLAQLQQLYVETDRADYQDLMSGLFEQFPDDAAARRENRDAVWGLLPVLPKLTAPLPRFKPQPAFIRIDRTGLGELFPGLAAWMAGRGPWWYAEFMQPWAKAANITTMRQRTNHYARSERGVMRAIERAGQPGYRILAPWLVDRTFMTDGHQLKLLLVTSHDSHQGPHGLTELPRRGHQVGYINEELGDVLEGEVAEGPNGVFRLQRVHREIGAEPATVADGTPAAQERLHALDHVVVTGVDPGQVLAFSAVTALGQRWRRDSAADFAANPPPEGEGVTAQEMSGADYREWALSVRNEEGEVQRRGANQAYGNALAALADRHTRTGHYQVLRAYCTTWGHHADAMWGELLHPARRHQRFSRFRAQQAAIAKMAEKLAPFRRQHRPPGWKRVRSRGLRYPRRRRRHRRWRDTHRRPRRIIFFGACARFPSRGRASIPIKKLVAQLACRCPTLITPEPYSSASCLVCGGPTRGGGDKLRHRNRVCKNEDCALAQAAEGGVAVINRDTNARANLGMRGVYATCGVADIIPGYPPADHEEEDDTEEEESDEEDDDEEDGDEEDDEEEDGEEGGDGDEGGDGWGGVSMTGRAVVTRRGSTRRECHNGMRGSMEVMESALPPPPPPPPAPAQAPPPPLPLPPASAPKYKLITQMPDPTEFTNHFSQYRIFFTKDDRWHIGNITSCTIIIGTAAFQVEVSVTMKQVASTTRMDGLEEPEVFKFRVLHSQYLSSGELKHSAGGNWFLKEQAAIAKMAERLAPIRRQHRPPGWKRVRARGRRCPRRREGKHRRWRDSTGGPVESSSSAHVRASPPAAAPPFPLRNWRRSWPADVQHSSHQNRIQFRLMPGVWGPTQGGGDEFGHRNRGCRNKDCALAQAAEGGVAVIDRDTNARDNLGMHGVYATRGFDDIIPGYNPDQEEPEAEDTGEEESDDEDDEEEDGEEGGDGDEGSDGGGGPVNGGSGRW</sequence>
<feature type="compositionally biased region" description="Acidic residues" evidence="1">
    <location>
        <begin position="842"/>
        <end position="883"/>
    </location>
</feature>
<name>A0A835YWJ2_9STRA</name>
<organism evidence="2 3">
    <name type="scientific">Tribonema minus</name>
    <dbReference type="NCBI Taxonomy" id="303371"/>
    <lineage>
        <taxon>Eukaryota</taxon>
        <taxon>Sar</taxon>
        <taxon>Stramenopiles</taxon>
        <taxon>Ochrophyta</taxon>
        <taxon>PX clade</taxon>
        <taxon>Xanthophyceae</taxon>
        <taxon>Tribonematales</taxon>
        <taxon>Tribonemataceae</taxon>
        <taxon>Tribonema</taxon>
    </lineage>
</organism>
<dbReference type="AlphaFoldDB" id="A0A835YWJ2"/>
<dbReference type="Proteomes" id="UP000664859">
    <property type="component" value="Unassembled WGS sequence"/>
</dbReference>
<dbReference type="EMBL" id="JAFCMP010000224">
    <property type="protein sequence ID" value="KAG5182791.1"/>
    <property type="molecule type" value="Genomic_DNA"/>
</dbReference>
<proteinExistence type="predicted"/>
<comment type="caution">
    <text evidence="2">The sequence shown here is derived from an EMBL/GenBank/DDBJ whole genome shotgun (WGS) entry which is preliminary data.</text>
</comment>